<evidence type="ECO:0000313" key="1">
    <source>
        <dbReference type="EMBL" id="KIK03399.1"/>
    </source>
</evidence>
<dbReference type="EMBL" id="KN838580">
    <property type="protein sequence ID" value="KIK03399.1"/>
    <property type="molecule type" value="Genomic_DNA"/>
</dbReference>
<reference evidence="2" key="2">
    <citation type="submission" date="2015-01" db="EMBL/GenBank/DDBJ databases">
        <title>Evolutionary Origins and Diversification of the Mycorrhizal Mutualists.</title>
        <authorList>
            <consortium name="DOE Joint Genome Institute"/>
            <consortium name="Mycorrhizal Genomics Consortium"/>
            <person name="Kohler A."/>
            <person name="Kuo A."/>
            <person name="Nagy L.G."/>
            <person name="Floudas D."/>
            <person name="Copeland A."/>
            <person name="Barry K.W."/>
            <person name="Cichocki N."/>
            <person name="Veneault-Fourrey C."/>
            <person name="LaButti K."/>
            <person name="Lindquist E.A."/>
            <person name="Lipzen A."/>
            <person name="Lundell T."/>
            <person name="Morin E."/>
            <person name="Murat C."/>
            <person name="Riley R."/>
            <person name="Ohm R."/>
            <person name="Sun H."/>
            <person name="Tunlid A."/>
            <person name="Henrissat B."/>
            <person name="Grigoriev I.V."/>
            <person name="Hibbett D.S."/>
            <person name="Martin F."/>
        </authorList>
    </citation>
    <scope>NUCLEOTIDE SEQUENCE [LARGE SCALE GENOMIC DNA]</scope>
    <source>
        <strain evidence="2">LaAM-08-1</strain>
    </source>
</reference>
<evidence type="ECO:0000313" key="2">
    <source>
        <dbReference type="Proteomes" id="UP000054477"/>
    </source>
</evidence>
<reference evidence="1 2" key="1">
    <citation type="submission" date="2014-04" db="EMBL/GenBank/DDBJ databases">
        <authorList>
            <consortium name="DOE Joint Genome Institute"/>
            <person name="Kuo A."/>
            <person name="Kohler A."/>
            <person name="Nagy L.G."/>
            <person name="Floudas D."/>
            <person name="Copeland A."/>
            <person name="Barry K.W."/>
            <person name="Cichocki N."/>
            <person name="Veneault-Fourrey C."/>
            <person name="LaButti K."/>
            <person name="Lindquist E.A."/>
            <person name="Lipzen A."/>
            <person name="Lundell T."/>
            <person name="Morin E."/>
            <person name="Murat C."/>
            <person name="Sun H."/>
            <person name="Tunlid A."/>
            <person name="Henrissat B."/>
            <person name="Grigoriev I.V."/>
            <person name="Hibbett D.S."/>
            <person name="Martin F."/>
            <person name="Nordberg H.P."/>
            <person name="Cantor M.N."/>
            <person name="Hua S.X."/>
        </authorList>
    </citation>
    <scope>NUCLEOTIDE SEQUENCE [LARGE SCALE GENOMIC DNA]</scope>
    <source>
        <strain evidence="1 2">LaAM-08-1</strain>
    </source>
</reference>
<keyword evidence="2" id="KW-1185">Reference proteome</keyword>
<name>A0A0C9XPD9_9AGAR</name>
<organism evidence="1 2">
    <name type="scientific">Laccaria amethystina LaAM-08-1</name>
    <dbReference type="NCBI Taxonomy" id="1095629"/>
    <lineage>
        <taxon>Eukaryota</taxon>
        <taxon>Fungi</taxon>
        <taxon>Dikarya</taxon>
        <taxon>Basidiomycota</taxon>
        <taxon>Agaricomycotina</taxon>
        <taxon>Agaricomycetes</taxon>
        <taxon>Agaricomycetidae</taxon>
        <taxon>Agaricales</taxon>
        <taxon>Agaricineae</taxon>
        <taxon>Hydnangiaceae</taxon>
        <taxon>Laccaria</taxon>
    </lineage>
</organism>
<dbReference type="Proteomes" id="UP000054477">
    <property type="component" value="Unassembled WGS sequence"/>
</dbReference>
<dbReference type="HOGENOM" id="CLU_1627346_0_0_1"/>
<protein>
    <submittedName>
        <fullName evidence="1">Uncharacterized protein</fullName>
    </submittedName>
</protein>
<proteinExistence type="predicted"/>
<sequence length="163" mass="18359">MALEAGPGKTAMGHARVFGARVDEWTDEGERKVDSARPVLLSQRQRSQIVPMITELYIEPPTRRRRRHLHYSYTHLLLLLRCFKRFSLLASSEDPLPSYPTYCRRAALSNTPIISISRSIAQTPSSGYLYLQSILHDLQAENCTKVCCTAVDRFIPPKSSGPG</sequence>
<dbReference type="AlphaFoldDB" id="A0A0C9XPD9"/>
<gene>
    <name evidence="1" type="ORF">K443DRAFT_475806</name>
</gene>
<accession>A0A0C9XPD9</accession>